<dbReference type="PANTHER" id="PTHR21499:SF3">
    <property type="entry name" value="ASPARTOKINASE"/>
    <property type="match status" value="1"/>
</dbReference>
<organism evidence="19 20">
    <name type="scientific">Brochothrix thermosphacta</name>
    <name type="common">Microbacterium thermosphactum</name>
    <dbReference type="NCBI Taxonomy" id="2756"/>
    <lineage>
        <taxon>Bacteria</taxon>
        <taxon>Bacillati</taxon>
        <taxon>Bacillota</taxon>
        <taxon>Bacilli</taxon>
        <taxon>Bacillales</taxon>
        <taxon>Listeriaceae</taxon>
        <taxon>Brochothrix</taxon>
    </lineage>
</organism>
<dbReference type="UniPathway" id="UPA00051">
    <property type="reaction ID" value="UER00462"/>
</dbReference>
<dbReference type="AlphaFoldDB" id="A0A2X0QRY0"/>
<dbReference type="GO" id="GO:0009089">
    <property type="term" value="P:lysine biosynthetic process via diaminopimelate"/>
    <property type="evidence" value="ECO:0007669"/>
    <property type="project" value="UniProtKB-UniPathway"/>
</dbReference>
<feature type="domain" description="Aspartate/glutamate/uridylate kinase" evidence="17">
    <location>
        <begin position="2"/>
        <end position="236"/>
    </location>
</feature>
<dbReference type="EC" id="2.7.2.4" evidence="15"/>
<evidence type="ECO:0000313" key="20">
    <source>
        <dbReference type="Proteomes" id="UP000270190"/>
    </source>
</evidence>
<dbReference type="SUPFAM" id="SSF55021">
    <property type="entry name" value="ACT-like"/>
    <property type="match status" value="2"/>
</dbReference>
<protein>
    <recommendedName>
        <fullName evidence="15">Aspartokinase</fullName>
        <ecNumber evidence="15">2.7.2.4</ecNumber>
    </recommendedName>
</protein>
<keyword evidence="8 14" id="KW-0547">Nucleotide-binding</keyword>
<evidence type="ECO:0000259" key="17">
    <source>
        <dbReference type="Pfam" id="PF00696"/>
    </source>
</evidence>
<dbReference type="Pfam" id="PF13840">
    <property type="entry name" value="ACT_7"/>
    <property type="match status" value="1"/>
</dbReference>
<feature type="binding site" evidence="14">
    <location>
        <begin position="7"/>
        <end position="10"/>
    </location>
    <ligand>
        <name>ATP</name>
        <dbReference type="ChEBI" id="CHEBI:30616"/>
    </ligand>
</feature>
<dbReference type="Gene3D" id="3.40.1160.10">
    <property type="entry name" value="Acetylglutamate kinase-like"/>
    <property type="match status" value="1"/>
</dbReference>
<dbReference type="InterPro" id="IPR027795">
    <property type="entry name" value="CASTOR_ACT_dom"/>
</dbReference>
<dbReference type="RefSeq" id="WP_029090936.1">
    <property type="nucleotide sequence ID" value="NZ_CBCPKC010000001.1"/>
</dbReference>
<gene>
    <name evidence="19" type="primary">dapG</name>
    <name evidence="19" type="ORF">BTBSAS_120054</name>
</gene>
<comment type="similarity">
    <text evidence="5 15">Belongs to the aspartokinase family.</text>
</comment>
<comment type="pathway">
    <text evidence="4 16">Amino-acid biosynthesis; L-threonine biosynthesis; L-threonine from L-aspartate: step 1/5.</text>
</comment>
<dbReference type="InterPro" id="IPR018042">
    <property type="entry name" value="Aspartate_kinase_CS"/>
</dbReference>
<dbReference type="NCBIfam" id="NF006068">
    <property type="entry name" value="PRK08210.1"/>
    <property type="match status" value="1"/>
</dbReference>
<dbReference type="InterPro" id="IPR001048">
    <property type="entry name" value="Asp/Glu/Uridylate_kinase"/>
</dbReference>
<dbReference type="Gene3D" id="3.30.2130.10">
    <property type="entry name" value="VC0802-like"/>
    <property type="match status" value="1"/>
</dbReference>
<accession>A0A2X0QRY0</accession>
<dbReference type="UniPathway" id="UPA00034">
    <property type="reaction ID" value="UER00015"/>
</dbReference>
<sequence>MKLIVQKFGGTSVKTAESRQLAIGHINNALKKGYQSVVVVSAIGRSGDPYATDTLLGLVDSPHTALSLREQDMLVSVGELISANVFADMLNKAGIKAAALSGGQAGILTDANYQNADILAVNPKRIFHELNNGADVVVVAGFQGHAPNGDVTTLGRGGSDTSAAALGVAVKAEFIDIFTDVEGIMTADPRVVKKAIQLDKISYTEVMQMATEGAKVIHPRAVETANKGKVPMRVRSTYSQNEGTLITDISPVEQTTAQQDRALFCGVTHINNLCQFSITKPAQLDEHSLTAILKENRVNASFISTNETHLLFSVPDVKRELIEDVLVNNGNVVTIREKCAKITVVGIEHRHMKDVSQTILTALDNENIQILQTKSNANTLWVLVDEVNMIQAANSLHDIFNQTL</sequence>
<dbReference type="InterPro" id="IPR005260">
    <property type="entry name" value="Asp_kin_monofn"/>
</dbReference>
<dbReference type="InterPro" id="IPR001341">
    <property type="entry name" value="Asp_kinase"/>
</dbReference>
<dbReference type="PROSITE" id="PS00324">
    <property type="entry name" value="ASPARTOKINASE"/>
    <property type="match status" value="1"/>
</dbReference>
<evidence type="ECO:0000256" key="1">
    <source>
        <dbReference type="ARBA" id="ARBA00003121"/>
    </source>
</evidence>
<dbReference type="GO" id="GO:0005524">
    <property type="term" value="F:ATP binding"/>
    <property type="evidence" value="ECO:0007669"/>
    <property type="project" value="UniProtKB-KW"/>
</dbReference>
<keyword evidence="6 16" id="KW-0028">Amino-acid biosynthesis</keyword>
<evidence type="ECO:0000256" key="8">
    <source>
        <dbReference type="ARBA" id="ARBA00022741"/>
    </source>
</evidence>
<evidence type="ECO:0000256" key="12">
    <source>
        <dbReference type="ARBA" id="ARBA00023154"/>
    </source>
</evidence>
<evidence type="ECO:0000259" key="18">
    <source>
        <dbReference type="Pfam" id="PF13840"/>
    </source>
</evidence>
<dbReference type="EMBL" id="OUNC01000004">
    <property type="protein sequence ID" value="SPP26918.1"/>
    <property type="molecule type" value="Genomic_DNA"/>
</dbReference>
<evidence type="ECO:0000256" key="4">
    <source>
        <dbReference type="ARBA" id="ARBA00005139"/>
    </source>
</evidence>
<keyword evidence="7 15" id="KW-0808">Transferase</keyword>
<evidence type="ECO:0000256" key="10">
    <source>
        <dbReference type="ARBA" id="ARBA00022840"/>
    </source>
</evidence>
<name>A0A2X0QRY0_BROTH</name>
<keyword evidence="12" id="KW-0457">Lysine biosynthesis</keyword>
<keyword evidence="10 14" id="KW-0067">ATP-binding</keyword>
<reference evidence="20" key="1">
    <citation type="submission" date="2018-04" db="EMBL/GenBank/DDBJ databases">
        <authorList>
            <person name="Illikoud N."/>
        </authorList>
    </citation>
    <scope>NUCLEOTIDE SEQUENCE [LARGE SCALE GENOMIC DNA]</scope>
</reference>
<comment type="pathway">
    <text evidence="2 16">Amino-acid biosynthesis; L-lysine biosynthesis via DAP pathway; (S)-tetrahydrodipicolinate from L-aspartate: step 1/4.</text>
</comment>
<dbReference type="Pfam" id="PF00696">
    <property type="entry name" value="AA_kinase"/>
    <property type="match status" value="1"/>
</dbReference>
<keyword evidence="9 15" id="KW-0418">Kinase</keyword>
<comment type="pathway">
    <text evidence="3 16">Amino-acid biosynthesis; L-methionine biosynthesis via de novo pathway; L-homoserine from L-aspartate: step 1/3.</text>
</comment>
<dbReference type="GO" id="GO:0005829">
    <property type="term" value="C:cytosol"/>
    <property type="evidence" value="ECO:0007669"/>
    <property type="project" value="TreeGrafter"/>
</dbReference>
<keyword evidence="11" id="KW-0220">Diaminopimelate biosynthesis</keyword>
<evidence type="ECO:0000256" key="2">
    <source>
        <dbReference type="ARBA" id="ARBA00004766"/>
    </source>
</evidence>
<dbReference type="PANTHER" id="PTHR21499">
    <property type="entry name" value="ASPARTATE KINASE"/>
    <property type="match status" value="1"/>
</dbReference>
<evidence type="ECO:0000256" key="15">
    <source>
        <dbReference type="RuleBase" id="RU003448"/>
    </source>
</evidence>
<evidence type="ECO:0000256" key="7">
    <source>
        <dbReference type="ARBA" id="ARBA00022679"/>
    </source>
</evidence>
<evidence type="ECO:0000256" key="9">
    <source>
        <dbReference type="ARBA" id="ARBA00022777"/>
    </source>
</evidence>
<dbReference type="SUPFAM" id="SSF53633">
    <property type="entry name" value="Carbamate kinase-like"/>
    <property type="match status" value="1"/>
</dbReference>
<dbReference type="Proteomes" id="UP000270190">
    <property type="component" value="Unassembled WGS sequence"/>
</dbReference>
<evidence type="ECO:0000313" key="19">
    <source>
        <dbReference type="EMBL" id="SPP26918.1"/>
    </source>
</evidence>
<feature type="domain" description="CASTOR ACT" evidence="18">
    <location>
        <begin position="335"/>
        <end position="398"/>
    </location>
</feature>
<dbReference type="GO" id="GO:0019877">
    <property type="term" value="P:diaminopimelate biosynthetic process"/>
    <property type="evidence" value="ECO:0007669"/>
    <property type="project" value="UniProtKB-KW"/>
</dbReference>
<dbReference type="UniPathway" id="UPA00050">
    <property type="reaction ID" value="UER00461"/>
</dbReference>
<evidence type="ECO:0000256" key="11">
    <source>
        <dbReference type="ARBA" id="ARBA00022915"/>
    </source>
</evidence>
<dbReference type="InterPro" id="IPR036393">
    <property type="entry name" value="AceGlu_kinase-like_sf"/>
</dbReference>
<dbReference type="GO" id="GO:0009088">
    <property type="term" value="P:threonine biosynthetic process"/>
    <property type="evidence" value="ECO:0007669"/>
    <property type="project" value="UniProtKB-UniPathway"/>
</dbReference>
<dbReference type="NCBIfam" id="TIGR00657">
    <property type="entry name" value="asp_kinases"/>
    <property type="match status" value="1"/>
</dbReference>
<feature type="binding site" evidence="14">
    <location>
        <position position="190"/>
    </location>
    <ligand>
        <name>ATP</name>
        <dbReference type="ChEBI" id="CHEBI:30616"/>
    </ligand>
</feature>
<proteinExistence type="inferred from homology"/>
<feature type="binding site" evidence="14">
    <location>
        <position position="52"/>
    </location>
    <ligand>
        <name>substrate</name>
    </ligand>
</feature>
<feature type="binding site" evidence="14">
    <location>
        <begin position="179"/>
        <end position="180"/>
    </location>
    <ligand>
        <name>ATP</name>
        <dbReference type="ChEBI" id="CHEBI:30616"/>
    </ligand>
</feature>
<evidence type="ECO:0000256" key="16">
    <source>
        <dbReference type="RuleBase" id="RU004249"/>
    </source>
</evidence>
<feature type="binding site" evidence="14">
    <location>
        <begin position="215"/>
        <end position="216"/>
    </location>
    <ligand>
        <name>ATP</name>
        <dbReference type="ChEBI" id="CHEBI:30616"/>
    </ligand>
</feature>
<evidence type="ECO:0000256" key="5">
    <source>
        <dbReference type="ARBA" id="ARBA00010122"/>
    </source>
</evidence>
<evidence type="ECO:0000256" key="13">
    <source>
        <dbReference type="ARBA" id="ARBA00047872"/>
    </source>
</evidence>
<evidence type="ECO:0000256" key="3">
    <source>
        <dbReference type="ARBA" id="ARBA00004986"/>
    </source>
</evidence>
<feature type="binding site" evidence="14">
    <location>
        <position position="79"/>
    </location>
    <ligand>
        <name>substrate</name>
    </ligand>
</feature>
<evidence type="ECO:0000256" key="14">
    <source>
        <dbReference type="PIRSR" id="PIRSR000726-1"/>
    </source>
</evidence>
<dbReference type="GO" id="GO:0004072">
    <property type="term" value="F:aspartate kinase activity"/>
    <property type="evidence" value="ECO:0007669"/>
    <property type="project" value="UniProtKB-EC"/>
</dbReference>
<comment type="catalytic activity">
    <reaction evidence="13 15">
        <text>L-aspartate + ATP = 4-phospho-L-aspartate + ADP</text>
        <dbReference type="Rhea" id="RHEA:23776"/>
        <dbReference type="ChEBI" id="CHEBI:29991"/>
        <dbReference type="ChEBI" id="CHEBI:30616"/>
        <dbReference type="ChEBI" id="CHEBI:57535"/>
        <dbReference type="ChEBI" id="CHEBI:456216"/>
        <dbReference type="EC" id="2.7.2.4"/>
    </reaction>
</comment>
<dbReference type="GO" id="GO:0009090">
    <property type="term" value="P:homoserine biosynthetic process"/>
    <property type="evidence" value="ECO:0007669"/>
    <property type="project" value="TreeGrafter"/>
</dbReference>
<comment type="function">
    <text evidence="1">Catalyzes the phosphorylation of the beta-carboxyl group of aspartic acid with ATP to yield 4-phospho-L-aspartate, which is involved in the branched biosynthetic pathway leading to the biosynthesis of amino acids threonine, isoleucine and methionine.</text>
</comment>
<dbReference type="InterPro" id="IPR045865">
    <property type="entry name" value="ACT-like_dom_sf"/>
</dbReference>
<dbReference type="PIRSF" id="PIRSF000726">
    <property type="entry name" value="Asp_kin"/>
    <property type="match status" value="1"/>
</dbReference>
<evidence type="ECO:0000256" key="6">
    <source>
        <dbReference type="ARBA" id="ARBA00022605"/>
    </source>
</evidence>